<dbReference type="eggNOG" id="KOG1370">
    <property type="taxonomic scope" value="Eukaryota"/>
</dbReference>
<dbReference type="UniPathway" id="UPA00314">
    <property type="reaction ID" value="UER00076"/>
</dbReference>
<feature type="binding site" evidence="7">
    <location>
        <position position="292"/>
    </location>
    <ligand>
        <name>NAD(+)</name>
        <dbReference type="ChEBI" id="CHEBI:57540"/>
    </ligand>
</feature>
<dbReference type="SMART" id="SM00997">
    <property type="entry name" value="AdoHcyase_NAD"/>
    <property type="match status" value="1"/>
</dbReference>
<protein>
    <recommendedName>
        <fullName evidence="5">adenosylhomocysteinase</fullName>
        <ecNumber evidence="5">3.13.2.1</ecNumber>
    </recommendedName>
</protein>
<dbReference type="EC" id="3.13.2.1" evidence="5"/>
<name>A0A059B2M9_EUCGR</name>
<dbReference type="InterPro" id="IPR000043">
    <property type="entry name" value="Adenosylhomocysteinase-like"/>
</dbReference>
<evidence type="ECO:0000256" key="3">
    <source>
        <dbReference type="ARBA" id="ARBA00022563"/>
    </source>
</evidence>
<dbReference type="Gramene" id="KCW60457">
    <property type="protein sequence ID" value="KCW60457"/>
    <property type="gene ID" value="EUGRSUZ_H03177"/>
</dbReference>
<dbReference type="SUPFAM" id="SSF51735">
    <property type="entry name" value="NAD(P)-binding Rossmann-fold domains"/>
    <property type="match status" value="1"/>
</dbReference>
<evidence type="ECO:0000256" key="6">
    <source>
        <dbReference type="ARBA" id="ARBA00048858"/>
    </source>
</evidence>
<dbReference type="Gene3D" id="3.40.50.1480">
    <property type="entry name" value="Adenosylhomocysteinase-like"/>
    <property type="match status" value="1"/>
</dbReference>
<dbReference type="GO" id="GO:0006730">
    <property type="term" value="P:one-carbon metabolic process"/>
    <property type="evidence" value="ECO:0007669"/>
    <property type="project" value="UniProtKB-KW"/>
</dbReference>
<dbReference type="STRING" id="71139.A0A059B2M9"/>
<evidence type="ECO:0000256" key="7">
    <source>
        <dbReference type="PIRSR" id="PIRSR001109-2"/>
    </source>
</evidence>
<dbReference type="EMBL" id="KK198760">
    <property type="protein sequence ID" value="KCW60457.1"/>
    <property type="molecule type" value="Genomic_DNA"/>
</dbReference>
<dbReference type="OrthoDB" id="10007170at2759"/>
<dbReference type="Gene3D" id="3.40.50.720">
    <property type="entry name" value="NAD(P)-binding Rossmann-like Domain"/>
    <property type="match status" value="1"/>
</dbReference>
<organism evidence="9">
    <name type="scientific">Eucalyptus grandis</name>
    <name type="common">Flooded gum</name>
    <dbReference type="NCBI Taxonomy" id="71139"/>
    <lineage>
        <taxon>Eukaryota</taxon>
        <taxon>Viridiplantae</taxon>
        <taxon>Streptophyta</taxon>
        <taxon>Embryophyta</taxon>
        <taxon>Tracheophyta</taxon>
        <taxon>Spermatophyta</taxon>
        <taxon>Magnoliopsida</taxon>
        <taxon>eudicotyledons</taxon>
        <taxon>Gunneridae</taxon>
        <taxon>Pentapetalae</taxon>
        <taxon>rosids</taxon>
        <taxon>malvids</taxon>
        <taxon>Myrtales</taxon>
        <taxon>Myrtaceae</taxon>
        <taxon>Myrtoideae</taxon>
        <taxon>Eucalypteae</taxon>
        <taxon>Eucalyptus</taxon>
    </lineage>
</organism>
<comment type="catalytic activity">
    <reaction evidence="6">
        <text>S-adenosyl-L-homocysteine + H2O = L-homocysteine + adenosine</text>
        <dbReference type="Rhea" id="RHEA:21708"/>
        <dbReference type="ChEBI" id="CHEBI:15377"/>
        <dbReference type="ChEBI" id="CHEBI:16335"/>
        <dbReference type="ChEBI" id="CHEBI:57856"/>
        <dbReference type="ChEBI" id="CHEBI:58199"/>
        <dbReference type="EC" id="3.13.2.1"/>
    </reaction>
</comment>
<dbReference type="Pfam" id="PF00670">
    <property type="entry name" value="AdoHcyase_NAD"/>
    <property type="match status" value="1"/>
</dbReference>
<feature type="binding site" evidence="7">
    <location>
        <position position="400"/>
    </location>
    <ligand>
        <name>NAD(+)</name>
        <dbReference type="ChEBI" id="CHEBI:57540"/>
    </ligand>
</feature>
<feature type="binding site" evidence="7">
    <location>
        <position position="397"/>
    </location>
    <ligand>
        <name>NAD(+)</name>
        <dbReference type="ChEBI" id="CHEBI:57540"/>
    </ligand>
</feature>
<comment type="pathway">
    <text evidence="1">Amino-acid biosynthesis; L-homocysteine biosynthesis; L-homocysteine from S-adenosyl-L-homocysteine: step 1/1.</text>
</comment>
<reference evidence="9" key="1">
    <citation type="submission" date="2013-07" db="EMBL/GenBank/DDBJ databases">
        <title>The genome of Eucalyptus grandis.</title>
        <authorList>
            <person name="Schmutz J."/>
            <person name="Hayes R."/>
            <person name="Myburg A."/>
            <person name="Tuskan G."/>
            <person name="Grattapaglia D."/>
            <person name="Rokhsar D.S."/>
        </authorList>
    </citation>
    <scope>NUCLEOTIDE SEQUENCE</scope>
    <source>
        <tissue evidence="9">Leaf extractions</tissue>
    </source>
</reference>
<accession>A0A059B2M9</accession>
<dbReference type="InParanoid" id="A0A059B2M9"/>
<dbReference type="InterPro" id="IPR042172">
    <property type="entry name" value="Adenosylhomocyst_ase-like_sf"/>
</dbReference>
<dbReference type="PANTHER" id="PTHR23420">
    <property type="entry name" value="ADENOSYLHOMOCYSTEINASE"/>
    <property type="match status" value="1"/>
</dbReference>
<evidence type="ECO:0000313" key="9">
    <source>
        <dbReference type="EMBL" id="KCW60457.1"/>
    </source>
</evidence>
<keyword evidence="3" id="KW-0554">One-carbon metabolism</keyword>
<proteinExistence type="inferred from homology"/>
<feature type="domain" description="S-adenosyl-L-homocysteine hydrolase NAD binding" evidence="8">
    <location>
        <begin position="240"/>
        <end position="403"/>
    </location>
</feature>
<gene>
    <name evidence="9" type="ORF">EUGRSUZ_H03177</name>
</gene>
<evidence type="ECO:0000256" key="1">
    <source>
        <dbReference type="ARBA" id="ARBA00005195"/>
    </source>
</evidence>
<dbReference type="GO" id="GO:0005829">
    <property type="term" value="C:cytosol"/>
    <property type="evidence" value="ECO:0000318"/>
    <property type="project" value="GO_Central"/>
</dbReference>
<dbReference type="Pfam" id="PF05221">
    <property type="entry name" value="AdoHcyase"/>
    <property type="match status" value="1"/>
</dbReference>
<dbReference type="PIRSF" id="PIRSF001109">
    <property type="entry name" value="Ad_hcy_hydrolase"/>
    <property type="match status" value="1"/>
</dbReference>
<dbReference type="CDD" id="cd00401">
    <property type="entry name" value="SAHH"/>
    <property type="match status" value="1"/>
</dbReference>
<feature type="binding site" evidence="7">
    <location>
        <begin position="206"/>
        <end position="208"/>
    </location>
    <ligand>
        <name>NAD(+)</name>
        <dbReference type="ChEBI" id="CHEBI:57540"/>
    </ligand>
</feature>
<keyword evidence="4 7" id="KW-0520">NAD</keyword>
<comment type="similarity">
    <text evidence="2">Belongs to the adenosylhomocysteinase family.</text>
</comment>
<dbReference type="InterPro" id="IPR036291">
    <property type="entry name" value="NAD(P)-bd_dom_sf"/>
</dbReference>
<dbReference type="InterPro" id="IPR015878">
    <property type="entry name" value="Ado_hCys_hydrolase_NAD-bd"/>
</dbReference>
<dbReference type="SUPFAM" id="SSF52283">
    <property type="entry name" value="Formate/glycerate dehydrogenase catalytic domain-like"/>
    <property type="match status" value="2"/>
</dbReference>
<dbReference type="PANTHER" id="PTHR23420:SF29">
    <property type="entry name" value="ADENOSYLHOMOCYSTEINASE 1"/>
    <property type="match status" value="1"/>
</dbReference>
<dbReference type="SMART" id="SM00996">
    <property type="entry name" value="AdoHcyase"/>
    <property type="match status" value="1"/>
</dbReference>
<evidence type="ECO:0000256" key="2">
    <source>
        <dbReference type="ARBA" id="ARBA00007122"/>
    </source>
</evidence>
<dbReference type="GO" id="GO:0033353">
    <property type="term" value="P:S-adenosylmethionine cycle"/>
    <property type="evidence" value="ECO:0000318"/>
    <property type="project" value="GO_Central"/>
</dbReference>
<evidence type="ECO:0000256" key="4">
    <source>
        <dbReference type="ARBA" id="ARBA00023027"/>
    </source>
</evidence>
<dbReference type="GO" id="GO:0004013">
    <property type="term" value="F:adenosylhomocysteinase activity"/>
    <property type="evidence" value="ECO:0000318"/>
    <property type="project" value="GO_Central"/>
</dbReference>
<comment type="cofactor">
    <cofactor evidence="7">
        <name>NAD(+)</name>
        <dbReference type="ChEBI" id="CHEBI:57540"/>
    </cofactor>
    <text evidence="7">Binds 1 NAD(+) per subunit.</text>
</comment>
<evidence type="ECO:0000259" key="8">
    <source>
        <dbReference type="SMART" id="SM00997"/>
    </source>
</evidence>
<sequence length="465" mass="50327">MALPAERTASGREYKVKDMSQADFGRLEIQLAEVQMPALMSCRSVFGPSQPLKGARITGSVHMTIQTAVLIETLTALGAEARWCSCNTFSTQDHAAAVIARDSAAVFAPKGETPQEYWWCIERALEWGPGGGPDLIVGDGGDAILLIHEGIKAEEAYENTGNLPDPASTDNTELQIVLTIIRDGLETDLKRYHKMKERLVGVSVATATAVERLYRMQANGTLLFPVINVNDSVTETKFQNLCGCRPSGPDGLLMATDIKIAGKVAVVCGYGDVGKDCAAALKKAGACVIVTEINPIRALQALMEGILVLTLEDVVSEADIFIVTAGGSKGITVDHMRKMKNNAIVCNSGPFDKAIDMPGLESFPGMKRITFNPQTDRWVFPDTESGVIVLADGRLVNLGHPSSVMSSCTFTNQVMAQLELWMERETGKYEKKVYAMPKHLDEKVAILHLGKLGAKLTKLSMEHSD</sequence>
<dbReference type="AlphaFoldDB" id="A0A059B2M9"/>
<evidence type="ECO:0000256" key="5">
    <source>
        <dbReference type="ARBA" id="ARBA00034527"/>
    </source>
</evidence>